<dbReference type="GO" id="GO:0006829">
    <property type="term" value="P:zinc ion transport"/>
    <property type="evidence" value="ECO:0007669"/>
    <property type="project" value="InterPro"/>
</dbReference>
<keyword evidence="5" id="KW-0333">Golgi apparatus</keyword>
<dbReference type="InterPro" id="IPR003689">
    <property type="entry name" value="ZIP"/>
</dbReference>
<dbReference type="Pfam" id="PF02535">
    <property type="entry name" value="Zip"/>
    <property type="match status" value="2"/>
</dbReference>
<reference evidence="8" key="1">
    <citation type="submission" date="2023-07" db="EMBL/GenBank/DDBJ databases">
        <title>Chromosome-level genome assembly of Artemia franciscana.</title>
        <authorList>
            <person name="Jo E."/>
        </authorList>
    </citation>
    <scope>NUCLEOTIDE SEQUENCE</scope>
    <source>
        <tissue evidence="8">Whole body</tissue>
    </source>
</reference>
<dbReference type="PANTHER" id="PTHR16133">
    <property type="entry name" value="SOLUTE CARRIER FAMILY 39 ZINC TRANSPORTER , MEMBER 9-RELATED"/>
    <property type="match status" value="1"/>
</dbReference>
<accession>A0AA88HTA2</accession>
<evidence type="ECO:0000256" key="7">
    <source>
        <dbReference type="SAM" id="Phobius"/>
    </source>
</evidence>
<proteinExistence type="predicted"/>
<feature type="transmembrane region" description="Helical" evidence="7">
    <location>
        <begin position="93"/>
        <end position="111"/>
    </location>
</feature>
<evidence type="ECO:0000256" key="1">
    <source>
        <dbReference type="ARBA" id="ARBA00004127"/>
    </source>
</evidence>
<feature type="transmembrane region" description="Helical" evidence="7">
    <location>
        <begin position="193"/>
        <end position="212"/>
    </location>
</feature>
<keyword evidence="3 7" id="KW-0812">Transmembrane</keyword>
<organism evidence="8 9">
    <name type="scientific">Artemia franciscana</name>
    <name type="common">Brine shrimp</name>
    <name type="synonym">Artemia sanfranciscana</name>
    <dbReference type="NCBI Taxonomy" id="6661"/>
    <lineage>
        <taxon>Eukaryota</taxon>
        <taxon>Metazoa</taxon>
        <taxon>Ecdysozoa</taxon>
        <taxon>Arthropoda</taxon>
        <taxon>Crustacea</taxon>
        <taxon>Branchiopoda</taxon>
        <taxon>Anostraca</taxon>
        <taxon>Artemiidae</taxon>
        <taxon>Artemia</taxon>
    </lineage>
</organism>
<evidence type="ECO:0000256" key="5">
    <source>
        <dbReference type="ARBA" id="ARBA00023034"/>
    </source>
</evidence>
<feature type="transmembrane region" description="Helical" evidence="7">
    <location>
        <begin position="227"/>
        <end position="254"/>
    </location>
</feature>
<dbReference type="EMBL" id="JAVRJZ010000016">
    <property type="protein sequence ID" value="KAK2710467.1"/>
    <property type="molecule type" value="Genomic_DNA"/>
</dbReference>
<evidence type="ECO:0000256" key="4">
    <source>
        <dbReference type="ARBA" id="ARBA00022989"/>
    </source>
</evidence>
<feature type="transmembrane region" description="Helical" evidence="7">
    <location>
        <begin position="275"/>
        <end position="293"/>
    </location>
</feature>
<name>A0AA88HTA2_ARTSF</name>
<feature type="transmembrane region" description="Helical" evidence="7">
    <location>
        <begin position="6"/>
        <end position="28"/>
    </location>
</feature>
<evidence type="ECO:0000256" key="3">
    <source>
        <dbReference type="ARBA" id="ARBA00022692"/>
    </source>
</evidence>
<evidence type="ECO:0000313" key="9">
    <source>
        <dbReference type="Proteomes" id="UP001187531"/>
    </source>
</evidence>
<comment type="subcellular location">
    <subcellularLocation>
        <location evidence="1">Endomembrane system</location>
        <topology evidence="1">Multi-pass membrane protein</topology>
    </subcellularLocation>
    <subcellularLocation>
        <location evidence="2">Golgi apparatus membrane</location>
    </subcellularLocation>
</comment>
<dbReference type="Proteomes" id="UP001187531">
    <property type="component" value="Unassembled WGS sequence"/>
</dbReference>
<feature type="transmembrane region" description="Helical" evidence="7">
    <location>
        <begin position="159"/>
        <end position="181"/>
    </location>
</feature>
<keyword evidence="4 7" id="KW-1133">Transmembrane helix</keyword>
<dbReference type="GO" id="GO:0046873">
    <property type="term" value="F:metal ion transmembrane transporter activity"/>
    <property type="evidence" value="ECO:0007669"/>
    <property type="project" value="InterPro"/>
</dbReference>
<dbReference type="PANTHER" id="PTHR16133:SF0">
    <property type="entry name" value="ZINC_IRON REGULATED TRANSPORTER-RELATED PROTEIN 102B, ISOFORM E"/>
    <property type="match status" value="1"/>
</dbReference>
<evidence type="ECO:0000256" key="6">
    <source>
        <dbReference type="ARBA" id="ARBA00023136"/>
    </source>
</evidence>
<keyword evidence="6 7" id="KW-0472">Membrane</keyword>
<evidence type="ECO:0000313" key="8">
    <source>
        <dbReference type="EMBL" id="KAK2710467.1"/>
    </source>
</evidence>
<dbReference type="AlphaFoldDB" id="A0AA88HTA2"/>
<evidence type="ECO:0000256" key="2">
    <source>
        <dbReference type="ARBA" id="ARBA00004394"/>
    </source>
</evidence>
<dbReference type="InterPro" id="IPR045891">
    <property type="entry name" value="ZIP9"/>
</dbReference>
<dbReference type="GO" id="GO:0000139">
    <property type="term" value="C:Golgi membrane"/>
    <property type="evidence" value="ECO:0007669"/>
    <property type="project" value="UniProtKB-SubCell"/>
</dbReference>
<comment type="caution">
    <text evidence="8">The sequence shown here is derived from an EMBL/GenBank/DDBJ whole genome shotgun (WGS) entry which is preliminary data.</text>
</comment>
<protein>
    <recommendedName>
        <fullName evidence="10">Zinc transporter ZIP9</fullName>
    </recommendedName>
</protein>
<feature type="transmembrane region" description="Helical" evidence="7">
    <location>
        <begin position="35"/>
        <end position="55"/>
    </location>
</feature>
<keyword evidence="9" id="KW-1185">Reference proteome</keyword>
<sequence>MTDSAGIVVLSFLMFIGSLAAGLVPLVCSFSESNLDLVSTFGAGLLVGAALAVIIPEGVNMLFSEKIRELKIATLPPGVTVVGQDVEQRNPNLHVYIGASLVFGFIFMMLVDQLSSQRKDSEGSTKKTFTATVGLVVHAAADGIALGAAATTAQKDVEAIVFLAIMLHKAPAAFGLVTFLMHENLVRNTIRRHLFVFSSAAPMAALITFYGLSQEGKATLSSVNGTAIAMLFSAGTFLYVAAVHVLPEIAYGGGSHSSSRDSSRREKNGFTKTELVCLVVGSVLPLFLTMFHGH</sequence>
<evidence type="ECO:0008006" key="10">
    <source>
        <dbReference type="Google" id="ProtNLM"/>
    </source>
</evidence>
<gene>
    <name evidence="8" type="ORF">QYM36_011855</name>
</gene>